<evidence type="ECO:0000256" key="1">
    <source>
        <dbReference type="PROSITE-ProRule" id="PRU00339"/>
    </source>
</evidence>
<feature type="repeat" description="TPR" evidence="1">
    <location>
        <begin position="203"/>
        <end position="236"/>
    </location>
</feature>
<name>A0AAV9A2A8_ACOGR</name>
<proteinExistence type="predicted"/>
<keyword evidence="1" id="KW-0802">TPR repeat</keyword>
<dbReference type="PROSITE" id="PS50005">
    <property type="entry name" value="TPR"/>
    <property type="match status" value="1"/>
</dbReference>
<reference evidence="2" key="1">
    <citation type="journal article" date="2023" name="Nat. Commun.">
        <title>Diploid and tetraploid genomes of Acorus and the evolution of monocots.</title>
        <authorList>
            <person name="Ma L."/>
            <person name="Liu K.W."/>
            <person name="Li Z."/>
            <person name="Hsiao Y.Y."/>
            <person name="Qi Y."/>
            <person name="Fu T."/>
            <person name="Tang G.D."/>
            <person name="Zhang D."/>
            <person name="Sun W.H."/>
            <person name="Liu D.K."/>
            <person name="Li Y."/>
            <person name="Chen G.Z."/>
            <person name="Liu X.D."/>
            <person name="Liao X.Y."/>
            <person name="Jiang Y.T."/>
            <person name="Yu X."/>
            <person name="Hao Y."/>
            <person name="Huang J."/>
            <person name="Zhao X.W."/>
            <person name="Ke S."/>
            <person name="Chen Y.Y."/>
            <person name="Wu W.L."/>
            <person name="Hsu J.L."/>
            <person name="Lin Y.F."/>
            <person name="Huang M.D."/>
            <person name="Li C.Y."/>
            <person name="Huang L."/>
            <person name="Wang Z.W."/>
            <person name="Zhao X."/>
            <person name="Zhong W.Y."/>
            <person name="Peng D.H."/>
            <person name="Ahmad S."/>
            <person name="Lan S."/>
            <person name="Zhang J.S."/>
            <person name="Tsai W.C."/>
            <person name="Van de Peer Y."/>
            <person name="Liu Z.J."/>
        </authorList>
    </citation>
    <scope>NUCLEOTIDE SEQUENCE</scope>
    <source>
        <strain evidence="2">SCP</strain>
    </source>
</reference>
<sequence length="555" mass="60624">MASPEKKKPRRCRFLSVYSRCFGGRRSASSGDLSASSSAATKIASLNTKPRRAASDESSLLVSAALSNNSMTPIEATASHETSGRAPYNPRPSHAIVAVAKKKLEPNRLPESSNGISGELDRAINDHQRSKASGTLVRASSSNVMVFGHLGNIRSANPAGTHASNRNTLPDDLPKTARERETKYGTTSASMGNILRAKSSTNPEEMKEMGNEEYKKGRFAEALALYDRAIALNPERASYRSNKGAALVGLGRLLEAVNECREAVRIDPFYVRAHHRLAALYLRLGEGKKAESHFKMSGTEPKHQDITHARDVQSHVSMCVEARRVRDWHTVIREAECAVSAGADSAPKVLASQAEALLKLHRQQDAESALRAIPVFDIDASTKFFGAVTTGYFHFIRAQVDIVMGRFEEAIASAQWAAQLDPNNKDAASVVMKARAVASARLTGNELFKVGKFGEACAAYGEGLQHDPFNAVLLCNRAACRSKLGQWEKAVEDCAAALNVRPSYGKARLRRADCNAKMERWEAAIKDYEMLMRETPGEDEVRRGLSEAKVQLKKL</sequence>
<accession>A0AAV9A2A8</accession>
<protein>
    <submittedName>
        <fullName evidence="2">Inactive TPR repeat-containing thioredoxin TTL3</fullName>
    </submittedName>
</protein>
<evidence type="ECO:0000313" key="2">
    <source>
        <dbReference type="EMBL" id="KAK1258270.1"/>
    </source>
</evidence>
<dbReference type="Pfam" id="PF13432">
    <property type="entry name" value="TPR_16"/>
    <property type="match status" value="2"/>
</dbReference>
<dbReference type="AlphaFoldDB" id="A0AAV9A2A8"/>
<dbReference type="EMBL" id="JAUJYN010000022">
    <property type="protein sequence ID" value="KAK1258270.1"/>
    <property type="molecule type" value="Genomic_DNA"/>
</dbReference>
<dbReference type="PANTHER" id="PTHR46050:SF7">
    <property type="entry name" value="TETRATRICOPEPTIDE REPEAT (TPR)-LIKE SUPERFAMILY PROTEIN"/>
    <property type="match status" value="1"/>
</dbReference>
<organism evidence="2 3">
    <name type="scientific">Acorus gramineus</name>
    <name type="common">Dwarf sweet flag</name>
    <dbReference type="NCBI Taxonomy" id="55184"/>
    <lineage>
        <taxon>Eukaryota</taxon>
        <taxon>Viridiplantae</taxon>
        <taxon>Streptophyta</taxon>
        <taxon>Embryophyta</taxon>
        <taxon>Tracheophyta</taxon>
        <taxon>Spermatophyta</taxon>
        <taxon>Magnoliopsida</taxon>
        <taxon>Liliopsida</taxon>
        <taxon>Acoraceae</taxon>
        <taxon>Acorus</taxon>
    </lineage>
</organism>
<comment type="caution">
    <text evidence="2">The sequence shown here is derived from an EMBL/GenBank/DDBJ whole genome shotgun (WGS) entry which is preliminary data.</text>
</comment>
<reference evidence="2" key="2">
    <citation type="submission" date="2023-06" db="EMBL/GenBank/DDBJ databases">
        <authorList>
            <person name="Ma L."/>
            <person name="Liu K.-W."/>
            <person name="Li Z."/>
            <person name="Hsiao Y.-Y."/>
            <person name="Qi Y."/>
            <person name="Fu T."/>
            <person name="Tang G."/>
            <person name="Zhang D."/>
            <person name="Sun W.-H."/>
            <person name="Liu D.-K."/>
            <person name="Li Y."/>
            <person name="Chen G.-Z."/>
            <person name="Liu X.-D."/>
            <person name="Liao X.-Y."/>
            <person name="Jiang Y.-T."/>
            <person name="Yu X."/>
            <person name="Hao Y."/>
            <person name="Huang J."/>
            <person name="Zhao X.-W."/>
            <person name="Ke S."/>
            <person name="Chen Y.-Y."/>
            <person name="Wu W.-L."/>
            <person name="Hsu J.-L."/>
            <person name="Lin Y.-F."/>
            <person name="Huang M.-D."/>
            <person name="Li C.-Y."/>
            <person name="Huang L."/>
            <person name="Wang Z.-W."/>
            <person name="Zhao X."/>
            <person name="Zhong W.-Y."/>
            <person name="Peng D.-H."/>
            <person name="Ahmad S."/>
            <person name="Lan S."/>
            <person name="Zhang J.-S."/>
            <person name="Tsai W.-C."/>
            <person name="Van De Peer Y."/>
            <person name="Liu Z.-J."/>
        </authorList>
    </citation>
    <scope>NUCLEOTIDE SEQUENCE</scope>
    <source>
        <strain evidence="2">SCP</strain>
        <tissue evidence="2">Leaves</tissue>
    </source>
</reference>
<dbReference type="SMART" id="SM00028">
    <property type="entry name" value="TPR"/>
    <property type="match status" value="7"/>
</dbReference>
<gene>
    <name evidence="2" type="ORF">QJS04_geneDACA012759</name>
</gene>
<dbReference type="SUPFAM" id="SSF48452">
    <property type="entry name" value="TPR-like"/>
    <property type="match status" value="2"/>
</dbReference>
<dbReference type="InterPro" id="IPR044534">
    <property type="entry name" value="TTL1-4"/>
</dbReference>
<dbReference type="Gene3D" id="1.25.40.10">
    <property type="entry name" value="Tetratricopeptide repeat domain"/>
    <property type="match status" value="1"/>
</dbReference>
<dbReference type="InterPro" id="IPR019734">
    <property type="entry name" value="TPR_rpt"/>
</dbReference>
<dbReference type="GO" id="GO:0005737">
    <property type="term" value="C:cytoplasm"/>
    <property type="evidence" value="ECO:0007669"/>
    <property type="project" value="TreeGrafter"/>
</dbReference>
<dbReference type="Proteomes" id="UP001179952">
    <property type="component" value="Unassembled WGS sequence"/>
</dbReference>
<evidence type="ECO:0000313" key="3">
    <source>
        <dbReference type="Proteomes" id="UP001179952"/>
    </source>
</evidence>
<dbReference type="PANTHER" id="PTHR46050">
    <property type="entry name" value="TPR REPEAT-CONTAINING THIOREDOXIN"/>
    <property type="match status" value="1"/>
</dbReference>
<dbReference type="InterPro" id="IPR011990">
    <property type="entry name" value="TPR-like_helical_dom_sf"/>
</dbReference>
<keyword evidence="3" id="KW-1185">Reference proteome</keyword>